<dbReference type="AlphaFoldDB" id="A0A2T0JZ87"/>
<dbReference type="InterPro" id="IPR050832">
    <property type="entry name" value="Bact_Acetyltransf"/>
</dbReference>
<dbReference type="RefSeq" id="WP_106328004.1">
    <property type="nucleotide sequence ID" value="NZ_BOMO01000022.1"/>
</dbReference>
<evidence type="ECO:0000313" key="5">
    <source>
        <dbReference type="Proteomes" id="UP000239415"/>
    </source>
</evidence>
<evidence type="ECO:0000259" key="3">
    <source>
        <dbReference type="PROSITE" id="PS51186"/>
    </source>
</evidence>
<dbReference type="PROSITE" id="PS51186">
    <property type="entry name" value="GNAT"/>
    <property type="match status" value="1"/>
</dbReference>
<reference evidence="4 5" key="1">
    <citation type="submission" date="2018-03" db="EMBL/GenBank/DDBJ databases">
        <title>Genomic Encyclopedia of Archaeal and Bacterial Type Strains, Phase II (KMG-II): from individual species to whole genera.</title>
        <authorList>
            <person name="Goeker M."/>
        </authorList>
    </citation>
    <scope>NUCLEOTIDE SEQUENCE [LARGE SCALE GENOMIC DNA]</scope>
    <source>
        <strain evidence="4 5">DSM 43146</strain>
    </source>
</reference>
<dbReference type="OrthoDB" id="572496at2"/>
<keyword evidence="2" id="KW-0012">Acyltransferase</keyword>
<evidence type="ECO:0000256" key="1">
    <source>
        <dbReference type="ARBA" id="ARBA00022679"/>
    </source>
</evidence>
<dbReference type="CDD" id="cd04301">
    <property type="entry name" value="NAT_SF"/>
    <property type="match status" value="1"/>
</dbReference>
<accession>A0A2T0JZ87</accession>
<gene>
    <name evidence="4" type="ORF">CLV67_12242</name>
</gene>
<dbReference type="GO" id="GO:0016747">
    <property type="term" value="F:acyltransferase activity, transferring groups other than amino-acyl groups"/>
    <property type="evidence" value="ECO:0007669"/>
    <property type="project" value="InterPro"/>
</dbReference>
<feature type="domain" description="N-acetyltransferase" evidence="3">
    <location>
        <begin position="9"/>
        <end position="156"/>
    </location>
</feature>
<evidence type="ECO:0000256" key="2">
    <source>
        <dbReference type="ARBA" id="ARBA00023315"/>
    </source>
</evidence>
<sequence length="162" mass="17672">MTHPTFGAVVVRPARNADVAGVQRLVDVAFTPYIPRIGERPMPMNNDYARLVGEGRCWVAVAAGRVVGMAQLLVAADHVEVETLAVAPDARGAGVGGRLLELAEEQARANRLTEVRLCTNEAMTENLAYYPRRGFRETHRDTQHGFHRVFYTKPVAPPPGAG</sequence>
<keyword evidence="1 4" id="KW-0808">Transferase</keyword>
<dbReference type="InterPro" id="IPR016181">
    <property type="entry name" value="Acyl_CoA_acyltransferase"/>
</dbReference>
<dbReference type="Gene3D" id="3.40.630.30">
    <property type="match status" value="1"/>
</dbReference>
<dbReference type="PANTHER" id="PTHR43877">
    <property type="entry name" value="AMINOALKYLPHOSPHONATE N-ACETYLTRANSFERASE-RELATED-RELATED"/>
    <property type="match status" value="1"/>
</dbReference>
<dbReference type="Proteomes" id="UP000239415">
    <property type="component" value="Unassembled WGS sequence"/>
</dbReference>
<protein>
    <submittedName>
        <fullName evidence="4">N-acetylglutamate synthase-like GNAT family acetyltransferase</fullName>
    </submittedName>
</protein>
<dbReference type="SUPFAM" id="SSF55729">
    <property type="entry name" value="Acyl-CoA N-acyltransferases (Nat)"/>
    <property type="match status" value="1"/>
</dbReference>
<keyword evidence="5" id="KW-1185">Reference proteome</keyword>
<name>A0A2T0JZ87_9ACTN</name>
<proteinExistence type="predicted"/>
<comment type="caution">
    <text evidence="4">The sequence shown here is derived from an EMBL/GenBank/DDBJ whole genome shotgun (WGS) entry which is preliminary data.</text>
</comment>
<evidence type="ECO:0000313" key="4">
    <source>
        <dbReference type="EMBL" id="PRX15803.1"/>
    </source>
</evidence>
<dbReference type="Pfam" id="PF00583">
    <property type="entry name" value="Acetyltransf_1"/>
    <property type="match status" value="1"/>
</dbReference>
<dbReference type="EMBL" id="PVMZ01000022">
    <property type="protein sequence ID" value="PRX15803.1"/>
    <property type="molecule type" value="Genomic_DNA"/>
</dbReference>
<dbReference type="InterPro" id="IPR000182">
    <property type="entry name" value="GNAT_dom"/>
</dbReference>
<organism evidence="4 5">
    <name type="scientific">Actinoplanes italicus</name>
    <dbReference type="NCBI Taxonomy" id="113567"/>
    <lineage>
        <taxon>Bacteria</taxon>
        <taxon>Bacillati</taxon>
        <taxon>Actinomycetota</taxon>
        <taxon>Actinomycetes</taxon>
        <taxon>Micromonosporales</taxon>
        <taxon>Micromonosporaceae</taxon>
        <taxon>Actinoplanes</taxon>
    </lineage>
</organism>